<evidence type="ECO:0000313" key="2">
    <source>
        <dbReference type="Proteomes" id="UP000026962"/>
    </source>
</evidence>
<sequence>MAMRRRRRRAAVGARGEVWIFATGEEASERKKICRLGSSAPCAISRLKLSGEQSRGGDPAGCSV</sequence>
<evidence type="ECO:0000313" key="1">
    <source>
        <dbReference type="EnsemblPlants" id="OPUNC06G14030.1"/>
    </source>
</evidence>
<accession>A0A0E0LBQ2</accession>
<dbReference type="Gramene" id="OPUNC06G14030.1">
    <property type="protein sequence ID" value="OPUNC06G14030.1"/>
    <property type="gene ID" value="OPUNC06G14030"/>
</dbReference>
<reference evidence="1" key="2">
    <citation type="submission" date="2018-05" db="EMBL/GenBank/DDBJ databases">
        <title>OpunRS2 (Oryza punctata Reference Sequence Version 2).</title>
        <authorList>
            <person name="Zhang J."/>
            <person name="Kudrna D."/>
            <person name="Lee S."/>
            <person name="Talag J."/>
            <person name="Welchert J."/>
            <person name="Wing R.A."/>
        </authorList>
    </citation>
    <scope>NUCLEOTIDE SEQUENCE [LARGE SCALE GENOMIC DNA]</scope>
</reference>
<dbReference type="Proteomes" id="UP000026962">
    <property type="component" value="Chromosome 6"/>
</dbReference>
<organism evidence="1">
    <name type="scientific">Oryza punctata</name>
    <name type="common">Red rice</name>
    <dbReference type="NCBI Taxonomy" id="4537"/>
    <lineage>
        <taxon>Eukaryota</taxon>
        <taxon>Viridiplantae</taxon>
        <taxon>Streptophyta</taxon>
        <taxon>Embryophyta</taxon>
        <taxon>Tracheophyta</taxon>
        <taxon>Spermatophyta</taxon>
        <taxon>Magnoliopsida</taxon>
        <taxon>Liliopsida</taxon>
        <taxon>Poales</taxon>
        <taxon>Poaceae</taxon>
        <taxon>BOP clade</taxon>
        <taxon>Oryzoideae</taxon>
        <taxon>Oryzeae</taxon>
        <taxon>Oryzinae</taxon>
        <taxon>Oryza</taxon>
    </lineage>
</organism>
<proteinExistence type="predicted"/>
<protein>
    <submittedName>
        <fullName evidence="1">Uncharacterized protein</fullName>
    </submittedName>
</protein>
<keyword evidence="2" id="KW-1185">Reference proteome</keyword>
<dbReference type="EnsemblPlants" id="OPUNC06G14030.1">
    <property type="protein sequence ID" value="OPUNC06G14030.1"/>
    <property type="gene ID" value="OPUNC06G14030"/>
</dbReference>
<dbReference type="HOGENOM" id="CLU_2871600_0_0_1"/>
<name>A0A0E0LBQ2_ORYPU</name>
<reference evidence="1" key="1">
    <citation type="submission" date="2015-04" db="UniProtKB">
        <authorList>
            <consortium name="EnsemblPlants"/>
        </authorList>
    </citation>
    <scope>IDENTIFICATION</scope>
</reference>
<dbReference type="AlphaFoldDB" id="A0A0E0LBQ2"/>